<keyword evidence="3" id="KW-1185">Reference proteome</keyword>
<feature type="region of interest" description="Disordered" evidence="1">
    <location>
        <begin position="141"/>
        <end position="165"/>
    </location>
</feature>
<feature type="region of interest" description="Disordered" evidence="1">
    <location>
        <begin position="230"/>
        <end position="253"/>
    </location>
</feature>
<reference evidence="2 3" key="1">
    <citation type="submission" date="2013-03" db="EMBL/GenBank/DDBJ databases">
        <title>The Genome Sequence of Cladophialophora psammophila CBS 110553.</title>
        <authorList>
            <consortium name="The Broad Institute Genomics Platform"/>
            <person name="Cuomo C."/>
            <person name="de Hoog S."/>
            <person name="Gorbushina A."/>
            <person name="Walker B."/>
            <person name="Young S.K."/>
            <person name="Zeng Q."/>
            <person name="Gargeya S."/>
            <person name="Fitzgerald M."/>
            <person name="Haas B."/>
            <person name="Abouelleil A."/>
            <person name="Allen A.W."/>
            <person name="Alvarado L."/>
            <person name="Arachchi H.M."/>
            <person name="Berlin A.M."/>
            <person name="Chapman S.B."/>
            <person name="Gainer-Dewar J."/>
            <person name="Goldberg J."/>
            <person name="Griggs A."/>
            <person name="Gujja S."/>
            <person name="Hansen M."/>
            <person name="Howarth C."/>
            <person name="Imamovic A."/>
            <person name="Ireland A."/>
            <person name="Larimer J."/>
            <person name="McCowan C."/>
            <person name="Murphy C."/>
            <person name="Pearson M."/>
            <person name="Poon T.W."/>
            <person name="Priest M."/>
            <person name="Roberts A."/>
            <person name="Saif S."/>
            <person name="Shea T."/>
            <person name="Sisk P."/>
            <person name="Sykes S."/>
            <person name="Wortman J."/>
            <person name="Nusbaum C."/>
            <person name="Birren B."/>
        </authorList>
    </citation>
    <scope>NUCLEOTIDE SEQUENCE [LARGE SCALE GENOMIC DNA]</scope>
    <source>
        <strain evidence="2 3">CBS 110553</strain>
    </source>
</reference>
<proteinExistence type="predicted"/>
<dbReference type="AlphaFoldDB" id="W9X898"/>
<dbReference type="OrthoDB" id="432970at2759"/>
<dbReference type="RefSeq" id="XP_007739740.1">
    <property type="nucleotide sequence ID" value="XM_007741550.1"/>
</dbReference>
<protein>
    <submittedName>
        <fullName evidence="2">Uncharacterized protein</fullName>
    </submittedName>
</protein>
<name>W9X898_9EURO</name>
<organism evidence="2 3">
    <name type="scientific">Cladophialophora psammophila CBS 110553</name>
    <dbReference type="NCBI Taxonomy" id="1182543"/>
    <lineage>
        <taxon>Eukaryota</taxon>
        <taxon>Fungi</taxon>
        <taxon>Dikarya</taxon>
        <taxon>Ascomycota</taxon>
        <taxon>Pezizomycotina</taxon>
        <taxon>Eurotiomycetes</taxon>
        <taxon>Chaetothyriomycetidae</taxon>
        <taxon>Chaetothyriales</taxon>
        <taxon>Herpotrichiellaceae</taxon>
        <taxon>Cladophialophora</taxon>
    </lineage>
</organism>
<evidence type="ECO:0000313" key="3">
    <source>
        <dbReference type="Proteomes" id="UP000019471"/>
    </source>
</evidence>
<dbReference type="Proteomes" id="UP000019471">
    <property type="component" value="Unassembled WGS sequence"/>
</dbReference>
<dbReference type="GeneID" id="19185667"/>
<comment type="caution">
    <text evidence="2">The sequence shown here is derived from an EMBL/GenBank/DDBJ whole genome shotgun (WGS) entry which is preliminary data.</text>
</comment>
<dbReference type="EMBL" id="AMGX01000001">
    <property type="protein sequence ID" value="EXJ76423.1"/>
    <property type="molecule type" value="Genomic_DNA"/>
</dbReference>
<evidence type="ECO:0000256" key="1">
    <source>
        <dbReference type="SAM" id="MobiDB-lite"/>
    </source>
</evidence>
<dbReference type="HOGENOM" id="CLU_1098391_0_0_1"/>
<gene>
    <name evidence="2" type="ORF">A1O5_00931</name>
</gene>
<feature type="compositionally biased region" description="Polar residues" evidence="1">
    <location>
        <begin position="143"/>
        <end position="160"/>
    </location>
</feature>
<accession>W9X898</accession>
<dbReference type="eggNOG" id="ENOG502SQ86">
    <property type="taxonomic scope" value="Eukaryota"/>
</dbReference>
<sequence length="253" mass="28701">MDGKRNKKPLTFILSSERTILPLALPTFSGIRDVVGIKAPGRQSGDPRGNSIKLSGTVPVPHRWCGHVVAMQGVSNQLYEDTNLVDFRHIIDYFALYNSSEPTGTAIRGVNICCYGEIKLHRTQLYVRVEMPETQPIRRVFQKETSPPSRSFLDASSEQPGRSIPDDGDGYWTRLWGWAPMYWNMDIGRVLVVRADNRDLYVDELRLIGYFTRDGVLNFTNRENIEKWGDIGSKPPLASRRSGEKLSAQFDRP</sequence>
<evidence type="ECO:0000313" key="2">
    <source>
        <dbReference type="EMBL" id="EXJ76423.1"/>
    </source>
</evidence>